<name>A0A382JTS2_9ZZZZ</name>
<sequence length="30" mass="3582">MTNNCILLFLQARSQISRREYVTYETNSET</sequence>
<dbReference type="AlphaFoldDB" id="A0A382JTS2"/>
<reference evidence="1" key="1">
    <citation type="submission" date="2018-05" db="EMBL/GenBank/DDBJ databases">
        <authorList>
            <person name="Lanie J.A."/>
            <person name="Ng W.-L."/>
            <person name="Kazmierczak K.M."/>
            <person name="Andrzejewski T.M."/>
            <person name="Davidsen T.M."/>
            <person name="Wayne K.J."/>
            <person name="Tettelin H."/>
            <person name="Glass J.I."/>
            <person name="Rusch D."/>
            <person name="Podicherti R."/>
            <person name="Tsui H.-C.T."/>
            <person name="Winkler M.E."/>
        </authorList>
    </citation>
    <scope>NUCLEOTIDE SEQUENCE</scope>
</reference>
<accession>A0A382JTS2</accession>
<gene>
    <name evidence="1" type="ORF">METZ01_LOCUS268748</name>
</gene>
<organism evidence="1">
    <name type="scientific">marine metagenome</name>
    <dbReference type="NCBI Taxonomy" id="408172"/>
    <lineage>
        <taxon>unclassified sequences</taxon>
        <taxon>metagenomes</taxon>
        <taxon>ecological metagenomes</taxon>
    </lineage>
</organism>
<dbReference type="EMBL" id="UINC01076588">
    <property type="protein sequence ID" value="SVC15894.1"/>
    <property type="molecule type" value="Genomic_DNA"/>
</dbReference>
<proteinExistence type="predicted"/>
<protein>
    <submittedName>
        <fullName evidence="1">Uncharacterized protein</fullName>
    </submittedName>
</protein>
<evidence type="ECO:0000313" key="1">
    <source>
        <dbReference type="EMBL" id="SVC15894.1"/>
    </source>
</evidence>